<accession>A0AA47M8R1</accession>
<dbReference type="PANTHER" id="PTHR12591:SF2">
    <property type="entry name" value="GLUCOSE-6-PHOSPHATASE 3"/>
    <property type="match status" value="1"/>
</dbReference>
<name>A0AA47M8R1_MERPO</name>
<dbReference type="Gene3D" id="1.20.144.10">
    <property type="entry name" value="Phosphatidic acid phosphatase type 2/haloperoxidase"/>
    <property type="match status" value="1"/>
</dbReference>
<dbReference type="GO" id="GO:0006094">
    <property type="term" value="P:gluconeogenesis"/>
    <property type="evidence" value="ECO:0007669"/>
    <property type="project" value="UniProtKB-UniRule"/>
</dbReference>
<dbReference type="SMART" id="SM00014">
    <property type="entry name" value="acidPPc"/>
    <property type="match status" value="1"/>
</dbReference>
<organism evidence="15 16">
    <name type="scientific">Merluccius polli</name>
    <name type="common">Benguela hake</name>
    <name type="synonym">Merluccius cadenati</name>
    <dbReference type="NCBI Taxonomy" id="89951"/>
    <lineage>
        <taxon>Eukaryota</taxon>
        <taxon>Metazoa</taxon>
        <taxon>Chordata</taxon>
        <taxon>Craniata</taxon>
        <taxon>Vertebrata</taxon>
        <taxon>Euteleostomi</taxon>
        <taxon>Actinopterygii</taxon>
        <taxon>Neopterygii</taxon>
        <taxon>Teleostei</taxon>
        <taxon>Neoteleostei</taxon>
        <taxon>Acanthomorphata</taxon>
        <taxon>Zeiogadaria</taxon>
        <taxon>Gadariae</taxon>
        <taxon>Gadiformes</taxon>
        <taxon>Gadoidei</taxon>
        <taxon>Merlucciidae</taxon>
        <taxon>Merluccius</taxon>
    </lineage>
</organism>
<dbReference type="GO" id="GO:0004346">
    <property type="term" value="F:glucose-6-phosphatase activity"/>
    <property type="evidence" value="ECO:0007669"/>
    <property type="project" value="UniProtKB-EC"/>
</dbReference>
<gene>
    <name evidence="15" type="primary">g6pc3</name>
    <name evidence="15" type="ORF">N1851_028437</name>
</gene>
<dbReference type="FunFam" id="1.20.144.10:FF:000018">
    <property type="entry name" value="Glucose-6-phosphatase"/>
    <property type="match status" value="1"/>
</dbReference>
<evidence type="ECO:0000256" key="5">
    <source>
        <dbReference type="ARBA" id="ARBA00022692"/>
    </source>
</evidence>
<dbReference type="EC" id="3.1.3.9" evidence="10"/>
<keyword evidence="9 10" id="KW-0472">Membrane</keyword>
<keyword evidence="5 13" id="KW-0812">Transmembrane</keyword>
<evidence type="ECO:0000256" key="7">
    <source>
        <dbReference type="ARBA" id="ARBA00022824"/>
    </source>
</evidence>
<keyword evidence="16" id="KW-1185">Reference proteome</keyword>
<dbReference type="Pfam" id="PF01569">
    <property type="entry name" value="PAP2"/>
    <property type="match status" value="1"/>
</dbReference>
<comment type="pathway">
    <text evidence="2 10">Carbohydrate biosynthesis; gluconeogenesis.</text>
</comment>
<comment type="caution">
    <text evidence="15">The sequence shown here is derived from an EMBL/GenBank/DDBJ whole genome shotgun (WGS) entry which is preliminary data.</text>
</comment>
<dbReference type="PANTHER" id="PTHR12591">
    <property type="entry name" value="GLUCOSE-6-PHOSPHATASE"/>
    <property type="match status" value="1"/>
</dbReference>
<feature type="active site" description="Proton donor" evidence="11">
    <location>
        <position position="114"/>
    </location>
</feature>
<feature type="binding site" evidence="12">
    <location>
        <position position="161"/>
    </location>
    <ligand>
        <name>substrate</name>
    </ligand>
</feature>
<proteinExistence type="inferred from homology"/>
<dbReference type="PIRSF" id="PIRSF000905">
    <property type="entry name" value="Glucose-6-phosphatase"/>
    <property type="match status" value="1"/>
</dbReference>
<evidence type="ECO:0000256" key="10">
    <source>
        <dbReference type="PIRNR" id="PIRNR000905"/>
    </source>
</evidence>
<feature type="active site" description="Nucleophile" evidence="11">
    <location>
        <position position="167"/>
    </location>
</feature>
<feature type="transmembrane region" description="Helical" evidence="13">
    <location>
        <begin position="172"/>
        <end position="189"/>
    </location>
</feature>
<feature type="transmembrane region" description="Helical" evidence="13">
    <location>
        <begin position="56"/>
        <end position="76"/>
    </location>
</feature>
<evidence type="ECO:0000256" key="9">
    <source>
        <dbReference type="ARBA" id="ARBA00023136"/>
    </source>
</evidence>
<evidence type="ECO:0000256" key="3">
    <source>
        <dbReference type="ARBA" id="ARBA00009266"/>
    </source>
</evidence>
<evidence type="ECO:0000256" key="4">
    <source>
        <dbReference type="ARBA" id="ARBA00022432"/>
    </source>
</evidence>
<reference evidence="15" key="1">
    <citation type="journal article" date="2023" name="Front. Mar. Sci.">
        <title>A new Merluccius polli reference genome to investigate the effects of global change in West African waters.</title>
        <authorList>
            <person name="Mateo J.L."/>
            <person name="Blanco-Fernandez C."/>
            <person name="Garcia-Vazquez E."/>
            <person name="Machado-Schiaffino G."/>
        </authorList>
    </citation>
    <scope>NUCLEOTIDE SEQUENCE</scope>
    <source>
        <strain evidence="15">C29</strain>
        <tissue evidence="15">Fin</tissue>
    </source>
</reference>
<evidence type="ECO:0000256" key="12">
    <source>
        <dbReference type="PIRSR" id="PIRSR000905-2"/>
    </source>
</evidence>
<keyword evidence="6 10" id="KW-0378">Hydrolase</keyword>
<keyword evidence="8 13" id="KW-1133">Transmembrane helix</keyword>
<evidence type="ECO:0000256" key="2">
    <source>
        <dbReference type="ARBA" id="ARBA00004742"/>
    </source>
</evidence>
<dbReference type="GO" id="GO:0051156">
    <property type="term" value="P:glucose 6-phosphate metabolic process"/>
    <property type="evidence" value="ECO:0007669"/>
    <property type="project" value="TreeGrafter"/>
</dbReference>
<dbReference type="InterPro" id="IPR000326">
    <property type="entry name" value="PAP2/HPO"/>
</dbReference>
<dbReference type="Proteomes" id="UP001174136">
    <property type="component" value="Unassembled WGS sequence"/>
</dbReference>
<feature type="transmembrane region" description="Helical" evidence="13">
    <location>
        <begin position="196"/>
        <end position="217"/>
    </location>
</feature>
<dbReference type="EMBL" id="JAOPHQ010005410">
    <property type="protein sequence ID" value="KAK0135713.1"/>
    <property type="molecule type" value="Genomic_DNA"/>
</dbReference>
<feature type="transmembrane region" description="Helical" evidence="13">
    <location>
        <begin position="147"/>
        <end position="166"/>
    </location>
</feature>
<keyword evidence="7 10" id="KW-0256">Endoplasmic reticulum</keyword>
<comment type="similarity">
    <text evidence="3 10">Belongs to the glucose-6-phosphatase family.</text>
</comment>
<evidence type="ECO:0000256" key="11">
    <source>
        <dbReference type="PIRSR" id="PIRSR000905-1"/>
    </source>
</evidence>
<dbReference type="AlphaFoldDB" id="A0AA47M8R1"/>
<feature type="binding site" evidence="12">
    <location>
        <position position="79"/>
    </location>
    <ligand>
        <name>substrate</name>
    </ligand>
</feature>
<evidence type="ECO:0000256" key="1">
    <source>
        <dbReference type="ARBA" id="ARBA00004477"/>
    </source>
</evidence>
<evidence type="ECO:0000313" key="16">
    <source>
        <dbReference type="Proteomes" id="UP001174136"/>
    </source>
</evidence>
<evidence type="ECO:0000256" key="13">
    <source>
        <dbReference type="SAM" id="Phobius"/>
    </source>
</evidence>
<comment type="subcellular location">
    <subcellularLocation>
        <location evidence="1">Endoplasmic reticulum membrane</location>
        <topology evidence="1">Multi-pass membrane protein</topology>
    </subcellularLocation>
</comment>
<feature type="transmembrane region" description="Helical" evidence="13">
    <location>
        <begin position="115"/>
        <end position="135"/>
    </location>
</feature>
<dbReference type="GO" id="GO:0005789">
    <property type="term" value="C:endoplasmic reticulum membrane"/>
    <property type="evidence" value="ECO:0007669"/>
    <property type="project" value="UniProtKB-SubCell"/>
</dbReference>
<evidence type="ECO:0000256" key="6">
    <source>
        <dbReference type="ARBA" id="ARBA00022801"/>
    </source>
</evidence>
<dbReference type="InterPro" id="IPR036938">
    <property type="entry name" value="PAP2/HPO_sf"/>
</dbReference>
<dbReference type="InterPro" id="IPR016275">
    <property type="entry name" value="Glucose-6-phosphatase"/>
</dbReference>
<keyword evidence="4 10" id="KW-0312">Gluconeogenesis</keyword>
<evidence type="ECO:0000313" key="15">
    <source>
        <dbReference type="EMBL" id="KAK0135713.1"/>
    </source>
</evidence>
<feature type="domain" description="Phosphatidic acid phosphatase type 2/haloperoxidase" evidence="14">
    <location>
        <begin position="53"/>
        <end position="187"/>
    </location>
</feature>
<sequence>MEAVYTHGVWVADGLQQRTMSQEKLWLIVTHMGDPKAAFLLVFPLTYFIHRRTGVAVLWVAAVSEWLNLVSKWMLFGERPYWWIGESRLFLQNQPKVVQFASTCETGPGSPSGHAMVTAAVWWVIVSAVGTWLHSRTRSALLSSAPYLLYAALLVAVGLSRVFILAHFPHQVVAGSVTGLILGVILGRRAPERRPLLFYAGASLGLLLTALLLKAGLEELGGLDLSWSITLAEKWCAHSKWIRLDTAPLSSVTRDCGAILGLGLSQYWKPEGWPLPWASRALCLALSSMGLYHINRFPLPIHPPPLFYGLFLLKFVLVPQVVMVVVPAGVHLLTSRTKKD</sequence>
<evidence type="ECO:0000256" key="8">
    <source>
        <dbReference type="ARBA" id="ARBA00022989"/>
    </source>
</evidence>
<protein>
    <recommendedName>
        <fullName evidence="10">Glucose-6-phosphatase</fullName>
        <ecNumber evidence="10">3.1.3.9</ecNumber>
    </recommendedName>
</protein>
<feature type="transmembrane region" description="Helical" evidence="13">
    <location>
        <begin position="306"/>
        <end position="330"/>
    </location>
</feature>
<dbReference type="SUPFAM" id="SSF48317">
    <property type="entry name" value="Acid phosphatase/Vanadium-dependent haloperoxidase"/>
    <property type="match status" value="1"/>
</dbReference>
<evidence type="ECO:0000259" key="14">
    <source>
        <dbReference type="SMART" id="SM00014"/>
    </source>
</evidence>